<dbReference type="InterPro" id="IPR007708">
    <property type="entry name" value="DBR1_C"/>
</dbReference>
<dbReference type="EMBL" id="VCGU01000010">
    <property type="protein sequence ID" value="TRY68852.1"/>
    <property type="molecule type" value="Genomic_DNA"/>
</dbReference>
<dbReference type="SUPFAM" id="SSF56300">
    <property type="entry name" value="Metallo-dependent phosphatases"/>
    <property type="match status" value="2"/>
</dbReference>
<dbReference type="SUPFAM" id="SSF51197">
    <property type="entry name" value="Clavaminate synthase-like"/>
    <property type="match status" value="1"/>
</dbReference>
<evidence type="ECO:0000256" key="2">
    <source>
        <dbReference type="ARBA" id="ARBA00001947"/>
    </source>
</evidence>
<dbReference type="Pfam" id="PF13532">
    <property type="entry name" value="2OG-FeII_Oxy_2"/>
    <property type="match status" value="1"/>
</dbReference>
<proteinExistence type="inferred from homology"/>
<evidence type="ECO:0000256" key="12">
    <source>
        <dbReference type="ARBA" id="ARBA00023242"/>
    </source>
</evidence>
<dbReference type="Proteomes" id="UP000318571">
    <property type="component" value="Chromosome 1"/>
</dbReference>
<dbReference type="InterPro" id="IPR037151">
    <property type="entry name" value="AlkB-like_sf"/>
</dbReference>
<gene>
    <name evidence="15" type="ORF">TCAL_03215</name>
</gene>
<reference evidence="15 16" key="1">
    <citation type="journal article" date="2018" name="Nat. Ecol. Evol.">
        <title>Genomic signatures of mitonuclear coevolution across populations of Tigriopus californicus.</title>
        <authorList>
            <person name="Barreto F.S."/>
            <person name="Watson E.T."/>
            <person name="Lima T.G."/>
            <person name="Willett C.S."/>
            <person name="Edmands S."/>
            <person name="Li W."/>
            <person name="Burton R.S."/>
        </authorList>
    </citation>
    <scope>NUCLEOTIDE SEQUENCE [LARGE SCALE GENOMIC DNA]</scope>
    <source>
        <strain evidence="15 16">San Diego</strain>
    </source>
</reference>
<protein>
    <recommendedName>
        <fullName evidence="14">Fe2OG dioxygenase domain-containing protein</fullName>
    </recommendedName>
</protein>
<keyword evidence="6" id="KW-0507">mRNA processing</keyword>
<dbReference type="InterPro" id="IPR027450">
    <property type="entry name" value="AlkB-like"/>
</dbReference>
<evidence type="ECO:0000256" key="1">
    <source>
        <dbReference type="ARBA" id="ARBA00001936"/>
    </source>
</evidence>
<comment type="cofactor">
    <cofactor evidence="2">
        <name>Zn(2+)</name>
        <dbReference type="ChEBI" id="CHEBI:29105"/>
    </cofactor>
</comment>
<dbReference type="InterPro" id="IPR004843">
    <property type="entry name" value="Calcineurin-like_PHP"/>
</dbReference>
<sequence>MCSFYKYYSGEKVAPILTLFIGGNHEASNVLQELPYGGWVAPNIYYLGYAGVLNVGGVRIGGLSGIYNGHNYLKGHFERPPYDRSTQRSAYHVRNLEAFRLKQLAPDPPQILMSHDWPEDADKFGNLEQLLRFKPHFRDDVQAHKLGSRPAREILDIVQPEYWFSGHLHCKYAAVIEHDGGQSTKFLALDKCLPRRRFLQILSVGSDIEHEEVPLEYDPAWLAILKSTNHLLSVTNRTQHMPGPGYNDRYDFQPTAEEIQAVERLFEGDFRVPKNFQKSAPAFDPEHESLRDLRHTGQSEFELNPQTVAFTEKLQIANPVAMLMMAQVNLQDHVIKGIPELGFYIPEFITIQREKYLLHEISKISKVKWQQLSNRRLLNFGTQSDPAKALLSPTPIPKWLTDHIDDIMNLKAFTPENRPNNVLLNEYLPGQGIMPHFDGDSYHPVITTISLGSHTVLNFYRDFDEDQSDNSLQGRRKFSLMVEPRSLLVLTQDLYSKYLHGIDEVTEDHLDHVSNPKPNLQLGVQERGTRGVSKMHIAIDGCAHGALEETYAAIAECQAQTGQKIDLLLCCGDFQSVRNLRDLLCMARPDKYKDMCSFYKYYSGEKVAPILTLFIGGNHEASNVLQELPYGGWVAPNIYYLGYAGVLNVGGVRIGGLSGIFKPDNYLRGHFERPPYNMSTLRSAYHIRNLEVFRMKQLAPDPPQIVMSHDWPEGVDKFGNLEGLLDLKPHFRDQSDEHRLGSPPTREVLDIVQPEYWFSAHLHCKYAAVIEHDGGRNTKFLSLDKCSSGSPFLQILTVGAEIESGEVSLEYDPAWLAILKSTNHLLSVNRRTHYMPGPDSDERYDFQPTSQEIQEVERLFEGDFRVPRNFQKSVPAFDPKRESIQDLYHLKQSQFELNLDTVAFTEKLQIANPVTMLMSESEVRKQLEVPKEYTPLQLVSTRLLSRTMVPTTDDV</sequence>
<comment type="function">
    <text evidence="13">Cleaves the 2'-5' phosphodiester linkage at the branch point of lariat intron pre-mRNAs after splicing and converts them into linear molecules that are subsequently degraded. It thereby facilitates ribonucleotide turnover.</text>
</comment>
<dbReference type="GO" id="GO:0000398">
    <property type="term" value="P:mRNA splicing, via spliceosome"/>
    <property type="evidence" value="ECO:0007669"/>
    <property type="project" value="TreeGrafter"/>
</dbReference>
<dbReference type="PANTHER" id="PTHR12849:SF0">
    <property type="entry name" value="LARIAT DEBRANCHING ENZYME"/>
    <property type="match status" value="1"/>
</dbReference>
<dbReference type="InterPro" id="IPR005123">
    <property type="entry name" value="Oxoglu/Fe-dep_dioxygenase_dom"/>
</dbReference>
<dbReference type="GO" id="GO:0008419">
    <property type="term" value="F:RNA lariat debranching enzyme activity"/>
    <property type="evidence" value="ECO:0007669"/>
    <property type="project" value="TreeGrafter"/>
</dbReference>
<dbReference type="GO" id="GO:0046872">
    <property type="term" value="F:metal ion binding"/>
    <property type="evidence" value="ECO:0007669"/>
    <property type="project" value="UniProtKB-KW"/>
</dbReference>
<dbReference type="Gene3D" id="3.60.21.10">
    <property type="match status" value="1"/>
</dbReference>
<keyword evidence="16" id="KW-1185">Reference proteome</keyword>
<dbReference type="FunFam" id="3.60.21.10:FF:000035">
    <property type="entry name" value="Lariat debranching enzyme"/>
    <property type="match status" value="1"/>
</dbReference>
<comment type="similarity">
    <text evidence="5">Belongs to the lariat debranching enzyme family.</text>
</comment>
<evidence type="ECO:0000256" key="8">
    <source>
        <dbReference type="ARBA" id="ARBA00022801"/>
    </source>
</evidence>
<evidence type="ECO:0000256" key="9">
    <source>
        <dbReference type="ARBA" id="ARBA00022833"/>
    </source>
</evidence>
<dbReference type="CDD" id="cd00844">
    <property type="entry name" value="MPP_Dbr1_N"/>
    <property type="match status" value="1"/>
</dbReference>
<organism evidence="15 16">
    <name type="scientific">Tigriopus californicus</name>
    <name type="common">Marine copepod</name>
    <dbReference type="NCBI Taxonomy" id="6832"/>
    <lineage>
        <taxon>Eukaryota</taxon>
        <taxon>Metazoa</taxon>
        <taxon>Ecdysozoa</taxon>
        <taxon>Arthropoda</taxon>
        <taxon>Crustacea</taxon>
        <taxon>Multicrustacea</taxon>
        <taxon>Hexanauplia</taxon>
        <taxon>Copepoda</taxon>
        <taxon>Harpacticoida</taxon>
        <taxon>Harpacticidae</taxon>
        <taxon>Tigriopus</taxon>
    </lineage>
</organism>
<evidence type="ECO:0000256" key="7">
    <source>
        <dbReference type="ARBA" id="ARBA00022723"/>
    </source>
</evidence>
<evidence type="ECO:0000256" key="3">
    <source>
        <dbReference type="ARBA" id="ARBA00001954"/>
    </source>
</evidence>
<keyword evidence="11" id="KW-0464">Manganese</keyword>
<evidence type="ECO:0000313" key="16">
    <source>
        <dbReference type="Proteomes" id="UP000318571"/>
    </source>
</evidence>
<keyword evidence="9" id="KW-0862">Zinc</keyword>
<evidence type="ECO:0000256" key="5">
    <source>
        <dbReference type="ARBA" id="ARBA00006045"/>
    </source>
</evidence>
<dbReference type="STRING" id="6832.A0A553NTV0"/>
<evidence type="ECO:0000256" key="4">
    <source>
        <dbReference type="ARBA" id="ARBA00004123"/>
    </source>
</evidence>
<dbReference type="Pfam" id="PF05011">
    <property type="entry name" value="DBR1"/>
    <property type="match status" value="2"/>
</dbReference>
<dbReference type="GO" id="GO:0005634">
    <property type="term" value="C:nucleus"/>
    <property type="evidence" value="ECO:0007669"/>
    <property type="project" value="UniProtKB-SubCell"/>
</dbReference>
<keyword evidence="8" id="KW-0378">Hydrolase</keyword>
<evidence type="ECO:0000256" key="10">
    <source>
        <dbReference type="ARBA" id="ARBA00023004"/>
    </source>
</evidence>
<comment type="subcellular location">
    <subcellularLocation>
        <location evidence="4">Nucleus</location>
    </subcellularLocation>
</comment>
<comment type="cofactor">
    <cofactor evidence="1">
        <name>Mn(2+)</name>
        <dbReference type="ChEBI" id="CHEBI:29035"/>
    </cofactor>
</comment>
<keyword evidence="10" id="KW-0408">Iron</keyword>
<dbReference type="Pfam" id="PF00149">
    <property type="entry name" value="Metallophos"/>
    <property type="match status" value="2"/>
</dbReference>
<name>A0A553NTV0_TIGCA</name>
<feature type="domain" description="Fe2OG dioxygenase" evidence="14">
    <location>
        <begin position="418"/>
        <end position="526"/>
    </location>
</feature>
<evidence type="ECO:0000259" key="14">
    <source>
        <dbReference type="PROSITE" id="PS51471"/>
    </source>
</evidence>
<evidence type="ECO:0000313" key="15">
    <source>
        <dbReference type="EMBL" id="TRY68852.1"/>
    </source>
</evidence>
<dbReference type="SMART" id="SM01124">
    <property type="entry name" value="DBR1"/>
    <property type="match status" value="2"/>
</dbReference>
<keyword evidence="12" id="KW-0539">Nucleus</keyword>
<accession>A0A553NTV0</accession>
<dbReference type="PANTHER" id="PTHR12849">
    <property type="entry name" value="RNA LARIAT DEBRANCHING ENZYME"/>
    <property type="match status" value="1"/>
</dbReference>
<dbReference type="InterPro" id="IPR029052">
    <property type="entry name" value="Metallo-depent_PP-like"/>
</dbReference>
<keyword evidence="7" id="KW-0479">Metal-binding</keyword>
<evidence type="ECO:0000256" key="6">
    <source>
        <dbReference type="ARBA" id="ARBA00022664"/>
    </source>
</evidence>
<dbReference type="PROSITE" id="PS51471">
    <property type="entry name" value="FE2OG_OXY"/>
    <property type="match status" value="1"/>
</dbReference>
<comment type="caution">
    <text evidence="15">The sequence shown here is derived from an EMBL/GenBank/DDBJ whole genome shotgun (WGS) entry which is preliminary data.</text>
</comment>
<dbReference type="InterPro" id="IPR041816">
    <property type="entry name" value="Dbr1_N"/>
</dbReference>
<evidence type="ECO:0000256" key="13">
    <source>
        <dbReference type="ARBA" id="ARBA00058627"/>
    </source>
</evidence>
<comment type="cofactor">
    <cofactor evidence="3">
        <name>Fe(2+)</name>
        <dbReference type="ChEBI" id="CHEBI:29033"/>
    </cofactor>
</comment>
<dbReference type="Gene3D" id="2.60.120.590">
    <property type="entry name" value="Alpha-ketoglutarate-dependent dioxygenase AlkB-like"/>
    <property type="match status" value="1"/>
</dbReference>
<evidence type="ECO:0000256" key="11">
    <source>
        <dbReference type="ARBA" id="ARBA00023211"/>
    </source>
</evidence>
<dbReference type="AlphaFoldDB" id="A0A553NTV0"/>